<reference evidence="2" key="1">
    <citation type="submission" date="2015-01" db="EMBL/GenBank/DDBJ databases">
        <authorList>
            <person name="Manzoor Shahid"/>
            <person name="Zubair Saima"/>
        </authorList>
    </citation>
    <scope>NUCLEOTIDE SEQUENCE [LARGE SCALE GENOMIC DNA]</scope>
    <source>
        <strain evidence="2">Sp3</strain>
    </source>
</reference>
<evidence type="ECO:0000313" key="2">
    <source>
        <dbReference type="Proteomes" id="UP000046155"/>
    </source>
</evidence>
<keyword evidence="2" id="KW-1185">Reference proteome</keyword>
<gene>
    <name evidence="1" type="ORF">SSCH_930002</name>
</gene>
<dbReference type="InterPro" id="IPR051922">
    <property type="entry name" value="Bact_Sporulation_Assoc"/>
</dbReference>
<protein>
    <recommendedName>
        <fullName evidence="3">Cell wall binding repeat 2-containing protein</fullName>
    </recommendedName>
</protein>
<dbReference type="OrthoDB" id="1935856at2"/>
<dbReference type="Gene3D" id="3.40.50.12090">
    <property type="match status" value="2"/>
</dbReference>
<name>A0A0B7MQT2_9FIRM</name>
<evidence type="ECO:0008006" key="3">
    <source>
        <dbReference type="Google" id="ProtNLM"/>
    </source>
</evidence>
<dbReference type="AlphaFoldDB" id="A0A0B7MQT2"/>
<accession>A0A0B7MQT2</accession>
<dbReference type="RefSeq" id="WP_156972365.1">
    <property type="nucleotide sequence ID" value="NZ_CDRZ01000295.1"/>
</dbReference>
<evidence type="ECO:0000313" key="1">
    <source>
        <dbReference type="EMBL" id="CEO90523.1"/>
    </source>
</evidence>
<dbReference type="PANTHER" id="PTHR30032">
    <property type="entry name" value="N-ACETYLMURAMOYL-L-ALANINE AMIDASE-RELATED"/>
    <property type="match status" value="1"/>
</dbReference>
<dbReference type="EMBL" id="CDRZ01000295">
    <property type="protein sequence ID" value="CEO90523.1"/>
    <property type="molecule type" value="Genomic_DNA"/>
</dbReference>
<dbReference type="PANTHER" id="PTHR30032:SF8">
    <property type="entry name" value="GERMINATION-SPECIFIC N-ACETYLMURAMOYL-L-ALANINE AMIDASE"/>
    <property type="match status" value="1"/>
</dbReference>
<proteinExistence type="predicted"/>
<sequence>MKKIQKYLTVFFVLSFLVVNFPLNVFAWSHYPRLYGDDRYQTSKAVAEKYNSGQTDNIVITTGTNFPDALSVSTLAGKLKAPILLVNQTVSQSQDALGYISEHMANGKVWIAGGEGVIDSTFESKLTSMGNTVERVAGLDRYETCLRVAEKVSAPKGTSVFLATGENFPDALSIASVAASEGYPVILTPKDKLPDGVKNYLLKQQPSEVFIIGGTGVISESVESTVKNILPASSITRLAGQDRYETSIEAYNNFFNDPVNIYIASGTDFADALSASVLAAKDNAPIILVDSKKKIPPESTICYLEYLGALDYPYDPSNPLPPDMWHLIRKQLNITIIGGQGAVLEKLASNIMHLVEKPPGTGRGYMQNSSLPPDDCDYSIPKSHHFYDIEGSSMPGNKKYAEFSIIMSIYNHQTRQYDEEFYRMQLQELRSTILPVLGEDITNKIIQAAERKTHKNITIDETFETDTKKS</sequence>
<organism evidence="1 2">
    <name type="scientific">Syntrophaceticus schinkii</name>
    <dbReference type="NCBI Taxonomy" id="499207"/>
    <lineage>
        <taxon>Bacteria</taxon>
        <taxon>Bacillati</taxon>
        <taxon>Bacillota</taxon>
        <taxon>Clostridia</taxon>
        <taxon>Thermoanaerobacterales</taxon>
        <taxon>Thermoanaerobacterales Family III. Incertae Sedis</taxon>
        <taxon>Syntrophaceticus</taxon>
    </lineage>
</organism>
<dbReference type="InterPro" id="IPR007253">
    <property type="entry name" value="Cell_wall-bd_2"/>
</dbReference>
<dbReference type="Pfam" id="PF04122">
    <property type="entry name" value="CW_binding_2"/>
    <property type="match status" value="3"/>
</dbReference>
<dbReference type="Proteomes" id="UP000046155">
    <property type="component" value="Unassembled WGS sequence"/>
</dbReference>